<sequence length="59" mass="6730">RCGDSTRSWKLNRCHESKIHAKEADALVWERIVGALSNPDLLTREYARRLANGGDVKHQ</sequence>
<reference evidence="1" key="1">
    <citation type="journal article" date="2014" name="Front. Microbiol.">
        <title>High frequency of phylogenetically diverse reductive dehalogenase-homologous genes in deep subseafloor sedimentary metagenomes.</title>
        <authorList>
            <person name="Kawai M."/>
            <person name="Futagami T."/>
            <person name="Toyoda A."/>
            <person name="Takaki Y."/>
            <person name="Nishi S."/>
            <person name="Hori S."/>
            <person name="Arai W."/>
            <person name="Tsubouchi T."/>
            <person name="Morono Y."/>
            <person name="Uchiyama I."/>
            <person name="Ito T."/>
            <person name="Fujiyama A."/>
            <person name="Inagaki F."/>
            <person name="Takami H."/>
        </authorList>
    </citation>
    <scope>NUCLEOTIDE SEQUENCE</scope>
    <source>
        <strain evidence="1">Expedition CK06-06</strain>
    </source>
</reference>
<proteinExistence type="predicted"/>
<dbReference type="EMBL" id="BARW01014260">
    <property type="protein sequence ID" value="GAI74188.1"/>
    <property type="molecule type" value="Genomic_DNA"/>
</dbReference>
<gene>
    <name evidence="1" type="ORF">S12H4_25427</name>
</gene>
<protein>
    <submittedName>
        <fullName evidence="1">Uncharacterized protein</fullName>
    </submittedName>
</protein>
<comment type="caution">
    <text evidence="1">The sequence shown here is derived from an EMBL/GenBank/DDBJ whole genome shotgun (WGS) entry which is preliminary data.</text>
</comment>
<name>X1R0Y3_9ZZZZ</name>
<evidence type="ECO:0000313" key="1">
    <source>
        <dbReference type="EMBL" id="GAI74188.1"/>
    </source>
</evidence>
<dbReference type="AlphaFoldDB" id="X1R0Y3"/>
<organism evidence="1">
    <name type="scientific">marine sediment metagenome</name>
    <dbReference type="NCBI Taxonomy" id="412755"/>
    <lineage>
        <taxon>unclassified sequences</taxon>
        <taxon>metagenomes</taxon>
        <taxon>ecological metagenomes</taxon>
    </lineage>
</organism>
<accession>X1R0Y3</accession>
<feature type="non-terminal residue" evidence="1">
    <location>
        <position position="59"/>
    </location>
</feature>
<feature type="non-terminal residue" evidence="1">
    <location>
        <position position="1"/>
    </location>
</feature>